<dbReference type="SMART" id="SM00368">
    <property type="entry name" value="LRR_RI"/>
    <property type="match status" value="2"/>
</dbReference>
<comment type="caution">
    <text evidence="3">The sequence shown here is derived from an EMBL/GenBank/DDBJ whole genome shotgun (WGS) entry which is preliminary data.</text>
</comment>
<sequence>MNAYETKTKRRRRLDSSPGEAGVAAAAADVSRDDAVTRLERRINLMEASFQREISGMKRAGEGLVARNKAIESQLSSLKDETERLQAKVSQLHDKNCRLEAAFRAHVENMHWKYDAPDPPPDRYWIEQGYDYGDEGITDQDYIDCVNRHFFKSAKKQSEKLRYGTFGLAPDDDDTEGLYIGDYKSLIRYDRALLPHWVEFCDSLFDWQFAHFSGTIERTHPFRVYMISIELPSNVLKLLRTCLVRTDLGHVEELDLTRNNFQGSDGINFAIEIIQSQEKMTQFSYEQNPVDNDQDCQRLVGAIVSHPSISMCSLNGLCGGEINGHDYLVHLLRKDGMTSIDFASCGVSTNGQSTSTLFDLVKLHPNLVSLCLNDNKLDDKDAIHLADVLRHNRTLAGLSLYGNEFTRLGEETLKKAIYDDSSLNAAVNSNHVCTIKGLSFTSDKGYSLYFQGWRKYNVYYNQDIIWGDEDGPKLSRARKIFHFLGNKCKEGQNCLSLEAETGGVALKVVPLALAAVQIYGQQWSQGTNVVTINDNGEYGAAELSITYELLQRWNVTVLCHSHLNNDQRRKLC</sequence>
<feature type="region of interest" description="Disordered" evidence="2">
    <location>
        <begin position="1"/>
        <end position="21"/>
    </location>
</feature>
<dbReference type="OrthoDB" id="65413at2759"/>
<dbReference type="SUPFAM" id="SSF52047">
    <property type="entry name" value="RNI-like"/>
    <property type="match status" value="1"/>
</dbReference>
<dbReference type="Gene3D" id="3.80.10.10">
    <property type="entry name" value="Ribonuclease Inhibitor"/>
    <property type="match status" value="1"/>
</dbReference>
<reference evidence="3 4" key="1">
    <citation type="journal article" date="2012" name="Genome Biol.">
        <title>Genome and low-iron response of an oceanic diatom adapted to chronic iron limitation.</title>
        <authorList>
            <person name="Lommer M."/>
            <person name="Specht M."/>
            <person name="Roy A.S."/>
            <person name="Kraemer L."/>
            <person name="Andreson R."/>
            <person name="Gutowska M.A."/>
            <person name="Wolf J."/>
            <person name="Bergner S.V."/>
            <person name="Schilhabel M.B."/>
            <person name="Klostermeier U.C."/>
            <person name="Beiko R.G."/>
            <person name="Rosenstiel P."/>
            <person name="Hippler M."/>
            <person name="Laroche J."/>
        </authorList>
    </citation>
    <scope>NUCLEOTIDE SEQUENCE [LARGE SCALE GENOMIC DNA]</scope>
    <source>
        <strain evidence="3 4">CCMP1005</strain>
    </source>
</reference>
<dbReference type="AlphaFoldDB" id="K0SQ43"/>
<accession>K0SQ43</accession>
<keyword evidence="4" id="KW-1185">Reference proteome</keyword>
<name>K0SQ43_THAOC</name>
<protein>
    <submittedName>
        <fullName evidence="3">Uncharacterized protein</fullName>
    </submittedName>
</protein>
<dbReference type="InterPro" id="IPR032675">
    <property type="entry name" value="LRR_dom_sf"/>
</dbReference>
<gene>
    <name evidence="3" type="ORF">THAOC_10395</name>
</gene>
<organism evidence="3 4">
    <name type="scientific">Thalassiosira oceanica</name>
    <name type="common">Marine diatom</name>
    <dbReference type="NCBI Taxonomy" id="159749"/>
    <lineage>
        <taxon>Eukaryota</taxon>
        <taxon>Sar</taxon>
        <taxon>Stramenopiles</taxon>
        <taxon>Ochrophyta</taxon>
        <taxon>Bacillariophyta</taxon>
        <taxon>Coscinodiscophyceae</taxon>
        <taxon>Thalassiosirophycidae</taxon>
        <taxon>Thalassiosirales</taxon>
        <taxon>Thalassiosiraceae</taxon>
        <taxon>Thalassiosira</taxon>
    </lineage>
</organism>
<feature type="coiled-coil region" evidence="1">
    <location>
        <begin position="68"/>
        <end position="95"/>
    </location>
</feature>
<evidence type="ECO:0000313" key="3">
    <source>
        <dbReference type="EMBL" id="EJK68428.1"/>
    </source>
</evidence>
<keyword evidence="1" id="KW-0175">Coiled coil</keyword>
<dbReference type="Proteomes" id="UP000266841">
    <property type="component" value="Unassembled WGS sequence"/>
</dbReference>
<evidence type="ECO:0000256" key="2">
    <source>
        <dbReference type="SAM" id="MobiDB-lite"/>
    </source>
</evidence>
<evidence type="ECO:0000313" key="4">
    <source>
        <dbReference type="Proteomes" id="UP000266841"/>
    </source>
</evidence>
<evidence type="ECO:0000256" key="1">
    <source>
        <dbReference type="SAM" id="Coils"/>
    </source>
</evidence>
<proteinExistence type="predicted"/>
<dbReference type="EMBL" id="AGNL01011371">
    <property type="protein sequence ID" value="EJK68428.1"/>
    <property type="molecule type" value="Genomic_DNA"/>
</dbReference>